<keyword evidence="3" id="KW-0326">Glycosidase</keyword>
<feature type="chain" id="PRO_5021788621" evidence="1">
    <location>
        <begin position="22"/>
        <end position="1102"/>
    </location>
</feature>
<dbReference type="InterPro" id="IPR006047">
    <property type="entry name" value="GH13_cat_dom"/>
</dbReference>
<dbReference type="InterPro" id="IPR017853">
    <property type="entry name" value="GH"/>
</dbReference>
<dbReference type="OrthoDB" id="9805159at2"/>
<evidence type="ECO:0000256" key="1">
    <source>
        <dbReference type="SAM" id="SignalP"/>
    </source>
</evidence>
<dbReference type="GO" id="GO:0000272">
    <property type="term" value="P:polysaccharide catabolic process"/>
    <property type="evidence" value="ECO:0007669"/>
    <property type="project" value="InterPro"/>
</dbReference>
<dbReference type="AlphaFoldDB" id="A0A518DFI0"/>
<dbReference type="SUPFAM" id="SSF63446">
    <property type="entry name" value="Type I dockerin domain"/>
    <property type="match status" value="1"/>
</dbReference>
<dbReference type="Gene3D" id="3.20.20.80">
    <property type="entry name" value="Glycosidases"/>
    <property type="match status" value="2"/>
</dbReference>
<dbReference type="Gene3D" id="1.10.1330.10">
    <property type="entry name" value="Dockerin domain"/>
    <property type="match status" value="1"/>
</dbReference>
<feature type="domain" description="Glycosyl hydrolase family 13 catalytic" evidence="2">
    <location>
        <begin position="27"/>
        <end position="468"/>
    </location>
</feature>
<dbReference type="EMBL" id="CP036291">
    <property type="protein sequence ID" value="QDU90234.1"/>
    <property type="molecule type" value="Genomic_DNA"/>
</dbReference>
<name>A0A518DFI0_9BACT</name>
<organism evidence="3 4">
    <name type="scientific">Pirellulimonas nuda</name>
    <dbReference type="NCBI Taxonomy" id="2528009"/>
    <lineage>
        <taxon>Bacteria</taxon>
        <taxon>Pseudomonadati</taxon>
        <taxon>Planctomycetota</taxon>
        <taxon>Planctomycetia</taxon>
        <taxon>Pirellulales</taxon>
        <taxon>Lacipirellulaceae</taxon>
        <taxon>Pirellulimonas</taxon>
    </lineage>
</organism>
<keyword evidence="1" id="KW-0732">Signal</keyword>
<dbReference type="KEGG" id="pnd:Pla175_36360"/>
<dbReference type="InterPro" id="IPR036439">
    <property type="entry name" value="Dockerin_dom_sf"/>
</dbReference>
<sequence precursor="true">MRLYSITAALLIACVALRAAAQDASAPAFLQLFEARWQTIENRTPDIFAAGYGRLWLPPPAKADSGGLSVGYDVFDRFDLGSPRNETLYGTETGLKTLVEQAHRAGLLVNTDFIPNHNGFSDASTFDNRGTPGDTSDDITFLQAGGYPGFVLRLPDDIDGDFHGAFETDEQTFRLSGLIDIDQGKNHQFIRHPVDASNPDNIPAGTAGIFGRAPANVPNLENARFYPDRDAGGTTVFDPRLGQNVTLYDYNTADPLSGDAVTENALGVVLRSARWMVQEIGVDGFRIDAGRHFPRYVMDYLDQALFLTKKEPLLDGSPQHVYSFTEVGYDSFAFQQDFIRKDINNANLGQVGGNRDALDFNLFGALKQNLTSNGLANNWHSIRNASIDLNDDGLNNGSQGVAFAQSHDESGPFLQNLAYAYTLMRPGNAIVYANALEFGDGRDFPQDGKADALGGFYGDTITTLVELRNSHGRGDYRERWIDDAFNPNGFSNVLIYERSKSAVVGLNSRNDGVVETRTVQTDFAPGTVLVELTGNAADPSVDPGGAIADAVRVDAQGQIPVSIPGNDPTGRGYVIYGVAGPQGSVSLSGASGVLAGATPSAGNNGLARLADIAVVTGGSFTVRLDTAAVTLPAPAGEANPVRDSHADGDTALLKINGGIDLNGSGAVDVVTPGDVAYGFENFTLTRSPGYVWQDGQNVGTGVGVYEQSIDATQLPEGRNYLTVRAFRHRDAATGGDGGPAVFTDFRQTVYVDRLPPESRVVSFEPFANDLGNPDNRDLIVESVDKTASNVHVFFNLGAAITDQQVLDLVSLGQGQAGYYDRDQWVSGRTGVISGAHAVTVVTFEETGNRSVQRFAGLLAETNLGAGFGDLNGNGVFETSDVRGLQGFERLLQRQNQNFNPAADPNADGLIDGRDLLLLEDYLVDGGASAAVLGEFDGVLRRRADLDADSLTGTADLELLYANLGSDAWAFDIDASGTADLTDARLFVTRLVRTAPGDFNLDGVVDAADYTLWRDGLITADGDFDGDVDADDYGVWRSAFGFGRQPLGAFGAVGAAVPEPRAWIVVWLVIIGFAAGTRRRLLDGIHPTRRARGLGPRPATPLS</sequence>
<dbReference type="EC" id="3.2.1.1" evidence="3"/>
<dbReference type="RefSeq" id="WP_145288303.1">
    <property type="nucleotide sequence ID" value="NZ_CP036291.1"/>
</dbReference>
<reference evidence="3 4" key="1">
    <citation type="submission" date="2019-02" db="EMBL/GenBank/DDBJ databases">
        <title>Deep-cultivation of Planctomycetes and their phenomic and genomic characterization uncovers novel biology.</title>
        <authorList>
            <person name="Wiegand S."/>
            <person name="Jogler M."/>
            <person name="Boedeker C."/>
            <person name="Pinto D."/>
            <person name="Vollmers J."/>
            <person name="Rivas-Marin E."/>
            <person name="Kohn T."/>
            <person name="Peeters S.H."/>
            <person name="Heuer A."/>
            <person name="Rast P."/>
            <person name="Oberbeckmann S."/>
            <person name="Bunk B."/>
            <person name="Jeske O."/>
            <person name="Meyerdierks A."/>
            <person name="Storesund J.E."/>
            <person name="Kallscheuer N."/>
            <person name="Luecker S."/>
            <person name="Lage O.M."/>
            <person name="Pohl T."/>
            <person name="Merkel B.J."/>
            <person name="Hornburger P."/>
            <person name="Mueller R.-W."/>
            <person name="Bruemmer F."/>
            <person name="Labrenz M."/>
            <person name="Spormann A.M."/>
            <person name="Op den Camp H."/>
            <person name="Overmann J."/>
            <person name="Amann R."/>
            <person name="Jetten M.S.M."/>
            <person name="Mascher T."/>
            <person name="Medema M.H."/>
            <person name="Devos D.P."/>
            <person name="Kaster A.-K."/>
            <person name="Ovreas L."/>
            <person name="Rohde M."/>
            <person name="Galperin M.Y."/>
            <person name="Jogler C."/>
        </authorList>
    </citation>
    <scope>NUCLEOTIDE SEQUENCE [LARGE SCALE GENOMIC DNA]</scope>
    <source>
        <strain evidence="3 4">Pla175</strain>
    </source>
</reference>
<accession>A0A518DFI0</accession>
<protein>
    <submittedName>
        <fullName evidence="3">Alpha-amylase</fullName>
        <ecNumber evidence="3">3.2.1.1</ecNumber>
    </submittedName>
</protein>
<dbReference type="SUPFAM" id="SSF51445">
    <property type="entry name" value="(Trans)glycosidases"/>
    <property type="match status" value="1"/>
</dbReference>
<feature type="signal peptide" evidence="1">
    <location>
        <begin position="1"/>
        <end position="21"/>
    </location>
</feature>
<dbReference type="GO" id="GO:0004556">
    <property type="term" value="F:alpha-amylase activity"/>
    <property type="evidence" value="ECO:0007669"/>
    <property type="project" value="UniProtKB-EC"/>
</dbReference>
<dbReference type="SMART" id="SM00642">
    <property type="entry name" value="Aamy"/>
    <property type="match status" value="1"/>
</dbReference>
<proteinExistence type="predicted"/>
<keyword evidence="3" id="KW-0378">Hydrolase</keyword>
<gene>
    <name evidence="3" type="primary">amyS</name>
    <name evidence="3" type="ORF">Pla175_36360</name>
</gene>
<evidence type="ECO:0000313" key="4">
    <source>
        <dbReference type="Proteomes" id="UP000317429"/>
    </source>
</evidence>
<dbReference type="Proteomes" id="UP000317429">
    <property type="component" value="Chromosome"/>
</dbReference>
<evidence type="ECO:0000259" key="2">
    <source>
        <dbReference type="SMART" id="SM00642"/>
    </source>
</evidence>
<keyword evidence="4" id="KW-1185">Reference proteome</keyword>
<dbReference type="PANTHER" id="PTHR43447">
    <property type="entry name" value="ALPHA-AMYLASE"/>
    <property type="match status" value="1"/>
</dbReference>
<evidence type="ECO:0000313" key="3">
    <source>
        <dbReference type="EMBL" id="QDU90234.1"/>
    </source>
</evidence>